<name>A0A9P3GM64_9APHY</name>
<keyword evidence="2" id="KW-1185">Reference proteome</keyword>
<accession>A0A9P3GM64</accession>
<dbReference type="AlphaFoldDB" id="A0A9P3GM64"/>
<evidence type="ECO:0000313" key="2">
    <source>
        <dbReference type="Proteomes" id="UP000703269"/>
    </source>
</evidence>
<sequence length="84" mass="9618">MTGHPQAAILTQHYNHIAYRSRFFFMDPFLPGHSHSFSYTAIRLARVHPRKVPDQLRVPLLHNGITTEPRLQSAYCSASSLSRD</sequence>
<gene>
    <name evidence="1" type="ORF">PsYK624_142090</name>
</gene>
<reference evidence="1 2" key="1">
    <citation type="submission" date="2021-08" db="EMBL/GenBank/DDBJ databases">
        <title>Draft Genome Sequence of Phanerochaete sordida strain YK-624.</title>
        <authorList>
            <person name="Mori T."/>
            <person name="Dohra H."/>
            <person name="Suzuki T."/>
            <person name="Kawagishi H."/>
            <person name="Hirai H."/>
        </authorList>
    </citation>
    <scope>NUCLEOTIDE SEQUENCE [LARGE SCALE GENOMIC DNA]</scope>
    <source>
        <strain evidence="1 2">YK-624</strain>
    </source>
</reference>
<dbReference type="EMBL" id="BPQB01000080">
    <property type="protein sequence ID" value="GJE97987.1"/>
    <property type="molecule type" value="Genomic_DNA"/>
</dbReference>
<organism evidence="1 2">
    <name type="scientific">Phanerochaete sordida</name>
    <dbReference type="NCBI Taxonomy" id="48140"/>
    <lineage>
        <taxon>Eukaryota</taxon>
        <taxon>Fungi</taxon>
        <taxon>Dikarya</taxon>
        <taxon>Basidiomycota</taxon>
        <taxon>Agaricomycotina</taxon>
        <taxon>Agaricomycetes</taxon>
        <taxon>Polyporales</taxon>
        <taxon>Phanerochaetaceae</taxon>
        <taxon>Phanerochaete</taxon>
    </lineage>
</organism>
<evidence type="ECO:0000313" key="1">
    <source>
        <dbReference type="EMBL" id="GJE97987.1"/>
    </source>
</evidence>
<protein>
    <submittedName>
        <fullName evidence="1">Uncharacterized protein</fullName>
    </submittedName>
</protein>
<comment type="caution">
    <text evidence="1">The sequence shown here is derived from an EMBL/GenBank/DDBJ whole genome shotgun (WGS) entry which is preliminary data.</text>
</comment>
<dbReference type="Proteomes" id="UP000703269">
    <property type="component" value="Unassembled WGS sequence"/>
</dbReference>
<proteinExistence type="predicted"/>